<evidence type="ECO:0000313" key="2">
    <source>
        <dbReference type="EMBL" id="EDO47135.1"/>
    </source>
</evidence>
<name>A7RNG0_NEMVE</name>
<dbReference type="InterPro" id="IPR000421">
    <property type="entry name" value="FA58C"/>
</dbReference>
<dbReference type="InParanoid" id="A7RNG0"/>
<dbReference type="PROSITE" id="PS50022">
    <property type="entry name" value="FA58C_3"/>
    <property type="match status" value="1"/>
</dbReference>
<dbReference type="PROSITE" id="PS01285">
    <property type="entry name" value="FA58C_1"/>
    <property type="match status" value="1"/>
</dbReference>
<dbReference type="SMART" id="SM00231">
    <property type="entry name" value="FA58C"/>
    <property type="match status" value="1"/>
</dbReference>
<gene>
    <name evidence="2" type="ORF">NEMVEDRAFT_v1g87438</name>
</gene>
<dbReference type="KEGG" id="nve:5519285"/>
<dbReference type="CDD" id="cd00057">
    <property type="entry name" value="FA58C"/>
    <property type="match status" value="1"/>
</dbReference>
<reference evidence="2 3" key="1">
    <citation type="journal article" date="2007" name="Science">
        <title>Sea anemone genome reveals ancestral eumetazoan gene repertoire and genomic organization.</title>
        <authorList>
            <person name="Putnam N.H."/>
            <person name="Srivastava M."/>
            <person name="Hellsten U."/>
            <person name="Dirks B."/>
            <person name="Chapman J."/>
            <person name="Salamov A."/>
            <person name="Terry A."/>
            <person name="Shapiro H."/>
            <person name="Lindquist E."/>
            <person name="Kapitonov V.V."/>
            <person name="Jurka J."/>
            <person name="Genikhovich G."/>
            <person name="Grigoriev I.V."/>
            <person name="Lucas S.M."/>
            <person name="Steele R.E."/>
            <person name="Finnerty J.R."/>
            <person name="Technau U."/>
            <person name="Martindale M.Q."/>
            <person name="Rokhsar D.S."/>
        </authorList>
    </citation>
    <scope>NUCLEOTIDE SEQUENCE [LARGE SCALE GENOMIC DNA]</scope>
    <source>
        <strain evidence="3">CH2 X CH6</strain>
    </source>
</reference>
<dbReference type="PhylomeDB" id="A7RNG0"/>
<dbReference type="Pfam" id="PF00754">
    <property type="entry name" value="F5_F8_type_C"/>
    <property type="match status" value="1"/>
</dbReference>
<dbReference type="STRING" id="45351.A7RNG0"/>
<protein>
    <recommendedName>
        <fullName evidence="1">F5/8 type C domain-containing protein</fullName>
    </recommendedName>
</protein>
<feature type="domain" description="F5/8 type C" evidence="1">
    <location>
        <begin position="2"/>
        <end position="155"/>
    </location>
</feature>
<dbReference type="FunFam" id="2.60.120.260:FF:000016">
    <property type="entry name" value="Contactin-associated protein-like 4 isoform 1"/>
    <property type="match status" value="1"/>
</dbReference>
<dbReference type="EMBL" id="DS469522">
    <property type="protein sequence ID" value="EDO47135.1"/>
    <property type="molecule type" value="Genomic_DNA"/>
</dbReference>
<dbReference type="PANTHER" id="PTHR24543:SF291">
    <property type="entry name" value="SMOKE ALARM, ISOFORM D"/>
    <property type="match status" value="1"/>
</dbReference>
<dbReference type="PANTHER" id="PTHR24543">
    <property type="entry name" value="MULTICOPPER OXIDASE-RELATED"/>
    <property type="match status" value="1"/>
</dbReference>
<dbReference type="AlphaFoldDB" id="A7RNG0"/>
<dbReference type="Gene3D" id="2.60.120.260">
    <property type="entry name" value="Galactose-binding domain-like"/>
    <property type="match status" value="1"/>
</dbReference>
<dbReference type="OrthoDB" id="5985199at2759"/>
<dbReference type="InterPro" id="IPR008979">
    <property type="entry name" value="Galactose-bd-like_sf"/>
</dbReference>
<accession>A7RNG0</accession>
<keyword evidence="3" id="KW-1185">Reference proteome</keyword>
<evidence type="ECO:0000313" key="3">
    <source>
        <dbReference type="Proteomes" id="UP000001593"/>
    </source>
</evidence>
<dbReference type="HOGENOM" id="CLU_030066_1_2_1"/>
<organism evidence="2 3">
    <name type="scientific">Nematostella vectensis</name>
    <name type="common">Starlet sea anemone</name>
    <dbReference type="NCBI Taxonomy" id="45351"/>
    <lineage>
        <taxon>Eukaryota</taxon>
        <taxon>Metazoa</taxon>
        <taxon>Cnidaria</taxon>
        <taxon>Anthozoa</taxon>
        <taxon>Hexacorallia</taxon>
        <taxon>Actiniaria</taxon>
        <taxon>Edwardsiidae</taxon>
        <taxon>Nematostella</taxon>
    </lineage>
</organism>
<dbReference type="SUPFAM" id="SSF49785">
    <property type="entry name" value="Galactose-binding domain-like"/>
    <property type="match status" value="1"/>
</dbReference>
<evidence type="ECO:0000259" key="1">
    <source>
        <dbReference type="PROSITE" id="PS50022"/>
    </source>
</evidence>
<dbReference type="OMA" id="SHAFIRM"/>
<feature type="non-terminal residue" evidence="2">
    <location>
        <position position="157"/>
    </location>
</feature>
<sequence length="157" mass="17641">GNYPHPLGMEDGTLPDENITASSEKDRFRLASFARLHNQKTGSGIGAWAPAVSSTGEYLQVDLGRVMWVTHVATQGRPPPDYPKYVKQYRVKYSLVGSGWKDFMQGSSFKIFNGNTDQDSVVTNAFVPVLRARYVRIVVLAWYDFINLRAELYGCMI</sequence>
<dbReference type="Proteomes" id="UP000001593">
    <property type="component" value="Unassembled WGS sequence"/>
</dbReference>
<proteinExistence type="predicted"/>